<evidence type="ECO:0000256" key="5">
    <source>
        <dbReference type="ARBA" id="ARBA00022679"/>
    </source>
</evidence>
<dbReference type="InterPro" id="IPR003660">
    <property type="entry name" value="HAMP_dom"/>
</dbReference>
<dbReference type="EMBL" id="BAABBN010000007">
    <property type="protein sequence ID" value="GAA3927976.1"/>
    <property type="molecule type" value="Genomic_DNA"/>
</dbReference>
<evidence type="ECO:0000256" key="9">
    <source>
        <dbReference type="SAM" id="Phobius"/>
    </source>
</evidence>
<reference evidence="13" key="1">
    <citation type="journal article" date="2019" name="Int. J. Syst. Evol. Microbiol.">
        <title>The Global Catalogue of Microorganisms (GCM) 10K type strain sequencing project: providing services to taxonomists for standard genome sequencing and annotation.</title>
        <authorList>
            <consortium name="The Broad Institute Genomics Platform"/>
            <consortium name="The Broad Institute Genome Sequencing Center for Infectious Disease"/>
            <person name="Wu L."/>
            <person name="Ma J."/>
        </authorList>
    </citation>
    <scope>NUCLEOTIDE SEQUENCE [LARGE SCALE GENOMIC DNA]</scope>
    <source>
        <strain evidence="13">JCM 17551</strain>
    </source>
</reference>
<dbReference type="CDD" id="cd06225">
    <property type="entry name" value="HAMP"/>
    <property type="match status" value="1"/>
</dbReference>
<dbReference type="RefSeq" id="WP_344798924.1">
    <property type="nucleotide sequence ID" value="NZ_BAABBN010000007.1"/>
</dbReference>
<feature type="region of interest" description="Disordered" evidence="8">
    <location>
        <begin position="1"/>
        <end position="24"/>
    </location>
</feature>
<evidence type="ECO:0000256" key="7">
    <source>
        <dbReference type="ARBA" id="ARBA00023012"/>
    </source>
</evidence>
<comment type="subcellular location">
    <subcellularLocation>
        <location evidence="2">Membrane</location>
    </subcellularLocation>
</comment>
<feature type="transmembrane region" description="Helical" evidence="9">
    <location>
        <begin position="42"/>
        <end position="61"/>
    </location>
</feature>
<evidence type="ECO:0000256" key="4">
    <source>
        <dbReference type="ARBA" id="ARBA00022553"/>
    </source>
</evidence>
<protein>
    <recommendedName>
        <fullName evidence="3">histidine kinase</fullName>
        <ecNumber evidence="3">2.7.13.3</ecNumber>
    </recommendedName>
</protein>
<dbReference type="PANTHER" id="PTHR43711">
    <property type="entry name" value="TWO-COMPONENT HISTIDINE KINASE"/>
    <property type="match status" value="1"/>
</dbReference>
<dbReference type="PROSITE" id="PS50885">
    <property type="entry name" value="HAMP"/>
    <property type="match status" value="1"/>
</dbReference>
<keyword evidence="12" id="KW-0547">Nucleotide-binding</keyword>
<comment type="catalytic activity">
    <reaction evidence="1">
        <text>ATP + protein L-histidine = ADP + protein N-phospho-L-histidine.</text>
        <dbReference type="EC" id="2.7.13.3"/>
    </reaction>
</comment>
<feature type="transmembrane region" description="Helical" evidence="9">
    <location>
        <begin position="211"/>
        <end position="235"/>
    </location>
</feature>
<evidence type="ECO:0000313" key="13">
    <source>
        <dbReference type="Proteomes" id="UP001501565"/>
    </source>
</evidence>
<evidence type="ECO:0000259" key="11">
    <source>
        <dbReference type="PROSITE" id="PS50885"/>
    </source>
</evidence>
<keyword evidence="5" id="KW-0808">Transferase</keyword>
<dbReference type="Gene3D" id="3.30.565.10">
    <property type="entry name" value="Histidine kinase-like ATPase, C-terminal domain"/>
    <property type="match status" value="1"/>
</dbReference>
<dbReference type="InterPro" id="IPR003594">
    <property type="entry name" value="HATPase_dom"/>
</dbReference>
<dbReference type="PRINTS" id="PR00344">
    <property type="entry name" value="BCTRLSENSOR"/>
</dbReference>
<dbReference type="PANTHER" id="PTHR43711:SF1">
    <property type="entry name" value="HISTIDINE KINASE 1"/>
    <property type="match status" value="1"/>
</dbReference>
<dbReference type="SMART" id="SM00388">
    <property type="entry name" value="HisKA"/>
    <property type="match status" value="1"/>
</dbReference>
<keyword evidence="12" id="KW-0067">ATP-binding</keyword>
<keyword evidence="13" id="KW-1185">Reference proteome</keyword>
<dbReference type="Pfam" id="PF02518">
    <property type="entry name" value="HATPase_c"/>
    <property type="match status" value="1"/>
</dbReference>
<dbReference type="Pfam" id="PF00512">
    <property type="entry name" value="HisKA"/>
    <property type="match status" value="1"/>
</dbReference>
<dbReference type="GO" id="GO:0005524">
    <property type="term" value="F:ATP binding"/>
    <property type="evidence" value="ECO:0007669"/>
    <property type="project" value="UniProtKB-KW"/>
</dbReference>
<dbReference type="PROSITE" id="PS50109">
    <property type="entry name" value="HIS_KIN"/>
    <property type="match status" value="1"/>
</dbReference>
<dbReference type="CDD" id="cd00082">
    <property type="entry name" value="HisKA"/>
    <property type="match status" value="1"/>
</dbReference>
<dbReference type="InterPro" id="IPR005467">
    <property type="entry name" value="His_kinase_dom"/>
</dbReference>
<name>A0ABP7MQ72_9GAMM</name>
<evidence type="ECO:0000256" key="8">
    <source>
        <dbReference type="SAM" id="MobiDB-lite"/>
    </source>
</evidence>
<keyword evidence="9" id="KW-0472">Membrane</keyword>
<dbReference type="SUPFAM" id="SSF55874">
    <property type="entry name" value="ATPase domain of HSP90 chaperone/DNA topoisomerase II/histidine kinase"/>
    <property type="match status" value="1"/>
</dbReference>
<dbReference type="InterPro" id="IPR004358">
    <property type="entry name" value="Sig_transdc_His_kin-like_C"/>
</dbReference>
<evidence type="ECO:0000256" key="3">
    <source>
        <dbReference type="ARBA" id="ARBA00012438"/>
    </source>
</evidence>
<feature type="domain" description="Histidine kinase" evidence="10">
    <location>
        <begin position="310"/>
        <end position="543"/>
    </location>
</feature>
<dbReference type="InterPro" id="IPR003661">
    <property type="entry name" value="HisK_dim/P_dom"/>
</dbReference>
<dbReference type="SMART" id="SM00387">
    <property type="entry name" value="HATPase_c"/>
    <property type="match status" value="1"/>
</dbReference>
<keyword evidence="7" id="KW-0902">Two-component regulatory system</keyword>
<evidence type="ECO:0000313" key="12">
    <source>
        <dbReference type="EMBL" id="GAA3927976.1"/>
    </source>
</evidence>
<accession>A0ABP7MQ72</accession>
<evidence type="ECO:0000256" key="1">
    <source>
        <dbReference type="ARBA" id="ARBA00000085"/>
    </source>
</evidence>
<dbReference type="InterPro" id="IPR036097">
    <property type="entry name" value="HisK_dim/P_sf"/>
</dbReference>
<comment type="caution">
    <text evidence="12">The sequence shown here is derived from an EMBL/GenBank/DDBJ whole genome shotgun (WGS) entry which is preliminary data.</text>
</comment>
<feature type="compositionally biased region" description="Polar residues" evidence="8">
    <location>
        <begin position="1"/>
        <end position="11"/>
    </location>
</feature>
<dbReference type="InterPro" id="IPR050736">
    <property type="entry name" value="Sensor_HK_Regulatory"/>
</dbReference>
<dbReference type="SUPFAM" id="SSF47384">
    <property type="entry name" value="Homodimeric domain of signal transducing histidine kinase"/>
    <property type="match status" value="1"/>
</dbReference>
<keyword evidence="6" id="KW-0418">Kinase</keyword>
<gene>
    <name evidence="12" type="ORF">GCM10022277_25560</name>
</gene>
<organism evidence="12 13">
    <name type="scientific">Litoribacillus peritrichatus</name>
    <dbReference type="NCBI Taxonomy" id="718191"/>
    <lineage>
        <taxon>Bacteria</taxon>
        <taxon>Pseudomonadati</taxon>
        <taxon>Pseudomonadota</taxon>
        <taxon>Gammaproteobacteria</taxon>
        <taxon>Oceanospirillales</taxon>
        <taxon>Oceanospirillaceae</taxon>
        <taxon>Litoribacillus</taxon>
    </lineage>
</organism>
<keyword evidence="4" id="KW-0597">Phosphoprotein</keyword>
<dbReference type="Proteomes" id="UP001501565">
    <property type="component" value="Unassembled WGS sequence"/>
</dbReference>
<evidence type="ECO:0000259" key="10">
    <source>
        <dbReference type="PROSITE" id="PS50109"/>
    </source>
</evidence>
<dbReference type="EC" id="2.7.13.3" evidence="3"/>
<dbReference type="InterPro" id="IPR036890">
    <property type="entry name" value="HATPase_C_sf"/>
</dbReference>
<dbReference type="Gene3D" id="6.10.340.10">
    <property type="match status" value="1"/>
</dbReference>
<evidence type="ECO:0000256" key="6">
    <source>
        <dbReference type="ARBA" id="ARBA00022777"/>
    </source>
</evidence>
<dbReference type="Gene3D" id="1.10.287.130">
    <property type="match status" value="1"/>
</dbReference>
<keyword evidence="9" id="KW-0812">Transmembrane</keyword>
<sequence length="546" mass="60897">MTDSSTASASRAENVPAGPSAASSKIESPVSKTVFRSFYSKLAMALIGSFIAIGILLVIFINQLSQNYQSEVEQKLHLDLANHLVYDNPQMNGGEIDHSSLKDTFHTMMILGPSFEFYLLSPEGEIITYDAEPGKVKREYIDLAPIRAFLDKSENLPIWGDDPRNQGRKKIFSVAEIKNEQGVQGYLYIIIGGELYDGVVDLMQNSHIATIGLWLVSAAILFSMLVTLLLFGFLTRPLRKLSQEMQLFSKEGFEPHGPSSTTQPLARWNANSSDEVERLGATFHQMANTLSDQYEKIKTTDQVRRELISYVSHDLRTPLASLQGYLETWQLNHESLTPKDAKFLIDVAEKNAKQVSRLVEQLFELAHLDSNTIELEKEPVPIAEIAYDVFQKMTLDANNKGVELYVEVEDASLKVMANIERLERVFTNLVDNAIRHCQEGDSVTIEIDAKPHNACALQEVQAPKSGRVLINVKDTGVGIPKDDLEFIFDTHYRATNSVAGKRSGSGLGLAITRRVLDLHGSQITVESELGKGTCFNFCLEKYRMST</sequence>
<feature type="domain" description="HAMP" evidence="11">
    <location>
        <begin position="232"/>
        <end position="295"/>
    </location>
</feature>
<evidence type="ECO:0000256" key="2">
    <source>
        <dbReference type="ARBA" id="ARBA00004370"/>
    </source>
</evidence>
<keyword evidence="9" id="KW-1133">Transmembrane helix</keyword>
<proteinExistence type="predicted"/>
<dbReference type="SMART" id="SM00304">
    <property type="entry name" value="HAMP"/>
    <property type="match status" value="1"/>
</dbReference>